<dbReference type="InterPro" id="IPR036770">
    <property type="entry name" value="Ankyrin_rpt-contain_sf"/>
</dbReference>
<evidence type="ECO:0000256" key="3">
    <source>
        <dbReference type="ARBA" id="ARBA00022692"/>
    </source>
</evidence>
<dbReference type="SMART" id="SM01420">
    <property type="entry name" value="TRP_2"/>
    <property type="match status" value="1"/>
</dbReference>
<dbReference type="EMBL" id="CAJNOC010000502">
    <property type="protein sequence ID" value="CAF0769312.1"/>
    <property type="molecule type" value="Genomic_DNA"/>
</dbReference>
<dbReference type="Pfam" id="PF08344">
    <property type="entry name" value="TRP_2"/>
    <property type="match status" value="1"/>
</dbReference>
<dbReference type="GO" id="GO:0070679">
    <property type="term" value="F:inositol 1,4,5 trisphosphate binding"/>
    <property type="evidence" value="ECO:0007669"/>
    <property type="project" value="TreeGrafter"/>
</dbReference>
<dbReference type="GO" id="GO:0005886">
    <property type="term" value="C:plasma membrane"/>
    <property type="evidence" value="ECO:0007669"/>
    <property type="project" value="TreeGrafter"/>
</dbReference>
<comment type="caution">
    <text evidence="13">The sequence shown here is derived from an EMBL/GenBank/DDBJ whole genome shotgun (WGS) entry which is preliminary data.</text>
</comment>
<evidence type="ECO:0000256" key="7">
    <source>
        <dbReference type="ARBA" id="ARBA00023065"/>
    </source>
</evidence>
<feature type="region of interest" description="Disordered" evidence="10">
    <location>
        <begin position="146"/>
        <end position="272"/>
    </location>
</feature>
<dbReference type="Pfam" id="PF00520">
    <property type="entry name" value="Ion_trans"/>
    <property type="match status" value="1"/>
</dbReference>
<evidence type="ECO:0000256" key="6">
    <source>
        <dbReference type="ARBA" id="ARBA00023043"/>
    </source>
</evidence>
<dbReference type="Gene3D" id="1.25.40.20">
    <property type="entry name" value="Ankyrin repeat-containing domain"/>
    <property type="match status" value="1"/>
</dbReference>
<evidence type="ECO:0000256" key="10">
    <source>
        <dbReference type="SAM" id="MobiDB-lite"/>
    </source>
</evidence>
<dbReference type="PRINTS" id="PR01097">
    <property type="entry name" value="TRNSRECEPTRP"/>
</dbReference>
<proteinExistence type="predicted"/>
<evidence type="ECO:0000313" key="13">
    <source>
        <dbReference type="EMBL" id="CAF0769312.1"/>
    </source>
</evidence>
<dbReference type="Pfam" id="PF12796">
    <property type="entry name" value="Ank_2"/>
    <property type="match status" value="1"/>
</dbReference>
<dbReference type="OrthoDB" id="2373987at2759"/>
<feature type="domain" description="Transient receptor ion channel" evidence="12">
    <location>
        <begin position="558"/>
        <end position="620"/>
    </location>
</feature>
<gene>
    <name evidence="13" type="ORF">OXX778_LOCUS4865</name>
</gene>
<feature type="transmembrane region" description="Helical" evidence="11">
    <location>
        <begin position="970"/>
        <end position="992"/>
    </location>
</feature>
<feature type="compositionally biased region" description="Low complexity" evidence="10">
    <location>
        <begin position="1315"/>
        <end position="1328"/>
    </location>
</feature>
<feature type="compositionally biased region" description="Basic and acidic residues" evidence="10">
    <location>
        <begin position="170"/>
        <end position="185"/>
    </location>
</feature>
<evidence type="ECO:0000256" key="8">
    <source>
        <dbReference type="ARBA" id="ARBA00023136"/>
    </source>
</evidence>
<keyword evidence="2" id="KW-0813">Transport</keyword>
<dbReference type="InterPro" id="IPR013555">
    <property type="entry name" value="TRP_dom"/>
</dbReference>
<dbReference type="NCBIfam" id="TIGR00870">
    <property type="entry name" value="trp"/>
    <property type="match status" value="1"/>
</dbReference>
<dbReference type="GO" id="GO:0051480">
    <property type="term" value="P:regulation of cytosolic calcium ion concentration"/>
    <property type="evidence" value="ECO:0007669"/>
    <property type="project" value="TreeGrafter"/>
</dbReference>
<feature type="compositionally biased region" description="Pro residues" evidence="10">
    <location>
        <begin position="218"/>
        <end position="238"/>
    </location>
</feature>
<dbReference type="Proteomes" id="UP000663879">
    <property type="component" value="Unassembled WGS sequence"/>
</dbReference>
<reference evidence="13" key="1">
    <citation type="submission" date="2021-02" db="EMBL/GenBank/DDBJ databases">
        <authorList>
            <person name="Nowell W R."/>
        </authorList>
    </citation>
    <scope>NUCLEOTIDE SEQUENCE</scope>
    <source>
        <strain evidence="13">Ploen Becks lab</strain>
    </source>
</reference>
<keyword evidence="9" id="KW-0407">Ion channel</keyword>
<protein>
    <recommendedName>
        <fullName evidence="12">Transient receptor ion channel domain-containing protein</fullName>
    </recommendedName>
</protein>
<keyword evidence="7" id="KW-0406">Ion transport</keyword>
<sequence length="1425" mass="162047">MNFEDSYEEKAARNSEPKQSIEIVIDNKKHASKFLKSGDIKCPKIKILLAYSNRIAFTILFCISIHNFYHYRLILNELDSLKVQNSKISEFFNQISKYQHTDEKNNPQFDNFIQEFSKRSISEEANKKLKDLKQIDKNYCVCPSGPKGDKGEPGYNGLPGPVGLTGKKGSKGDQGEKGNKGERGDQGLAGVDGSPGKDGNKGEQGETIIINKIENGLPGPPGLPGVPGPIGPPGPQGPPGQSVKSNHSAIELCSCQPGPKGDKGDNGLPGAKGISGSKGECLIISSNGGIQSVIQGPPGPPGPKGDHGPIGLKGEPGEKGEKGKPGRKGDKGSRGYDGKKFLKSYKEKTQLSDQSSFKNRNLQNKQSTSLINANILYRFSMINKKRGKNFNFTPLILDPSLPVPDINERFVDACENGDYPTVTRILESIKDFNIDVTDNLGRSALRLAVENEHLEVVQALLGKSDSPKMREALLLAIYLGHTQIAESILRHPKFKVLNEKKFVNGDTDSFWQTPSSDDAQFPPDITPLILASQYNRTEIVQILLINGDRITKPHDFHCKCNECFNRFKFDSLRHAQSRLNAYRGLASESYISLASMDPILTSFELGHELKMLSAKEKYFKNEYLLLAENLSSYVCKLLNNVRGRDELEIVLNKTGKETEEKYARLARLDLALKYEEKPFVAHSNCQQKLVEIWYTGIRKISKMNQLLVLLLIILFIFILPFNIIIYILAPNSKFGKFMYQPCIKFLSHTITYLIFIILLIISSVQFSEEQKNTIKFSKHLSSEFYENYTTYMSRPDLIYKFDFGDINFSIRPDHPSPIDLTISIFIIGLIWQEVKHVYHYGIKDYLSSWNNIVNSLMNVLYISSFGLKYYTMGVVHVNKEKVLTKEFWQKAMDLNESNIQDQKDVYNTIYWLNNDRYYWVSMDPINMAEGLFAVANLFSFTRICFLLPANQQLGPLQISLGNMISDIMKFVTIFVIIFLAFMFAMNNLFWYYQKSTREQSQIYKFNDSDVVKAEESFGTIPATLQTMFWALFGLGDSDKTDLAPYKNSLTEFFGILLYACYHISSIIVLLNMLVASMTQSYEKILQESDIEWKFARSKLYMEYIKDGGTLPVPFNIIPTPKSIYYMMINLINMTFRRKDIPKQERRNSPDQLSNNFGHQSIRKLSSIHDELTYIKVMQRIVKRFLLHKQRENDEVGEADFDELKQDLQMVRYEMVNDLKRTRDENHRLISHLNQGLLLIGEEIFKDSSTENAFRFKEFKHSDYELQEHLEEANHKEPKHTNPHHSQSLDSGLQSIKDLTSIIQPRFTSYEKRGMSSLDSLGSSTDTQSNNSANEPNTETIQLNSSPDSDVDSVSSTTTTNLSSAPVLDLVDNQKLKNLNLQVINEEDEISTDSVHERSRKDLPEQRHNIEIIERSCDDNDKNYLF</sequence>
<comment type="subcellular location">
    <subcellularLocation>
        <location evidence="1">Membrane</location>
        <topology evidence="1">Multi-pass membrane protein</topology>
    </subcellularLocation>
</comment>
<feature type="region of interest" description="Disordered" evidence="10">
    <location>
        <begin position="1314"/>
        <end position="1360"/>
    </location>
</feature>
<keyword evidence="8 11" id="KW-0472">Membrane</keyword>
<feature type="compositionally biased region" description="Low complexity" evidence="10">
    <location>
        <begin position="1342"/>
        <end position="1360"/>
    </location>
</feature>
<dbReference type="InterPro" id="IPR002110">
    <property type="entry name" value="Ankyrin_rpt"/>
</dbReference>
<feature type="transmembrane region" description="Helical" evidence="11">
    <location>
        <begin position="749"/>
        <end position="767"/>
    </location>
</feature>
<accession>A0A813QP35</accession>
<evidence type="ECO:0000313" key="14">
    <source>
        <dbReference type="Proteomes" id="UP000663879"/>
    </source>
</evidence>
<keyword evidence="4" id="KW-0677">Repeat</keyword>
<feature type="region of interest" description="Disordered" evidence="10">
    <location>
        <begin position="289"/>
        <end position="338"/>
    </location>
</feature>
<keyword evidence="3 11" id="KW-0812">Transmembrane</keyword>
<keyword evidence="6" id="KW-0040">ANK repeat</keyword>
<dbReference type="SUPFAM" id="SSF48403">
    <property type="entry name" value="Ankyrin repeat"/>
    <property type="match status" value="1"/>
</dbReference>
<dbReference type="PANTHER" id="PTHR10117:SF54">
    <property type="entry name" value="TRANSIENT RECEPTOR POTENTIAL-GAMMA PROTEIN"/>
    <property type="match status" value="1"/>
</dbReference>
<dbReference type="PANTHER" id="PTHR10117">
    <property type="entry name" value="TRANSIENT RECEPTOR POTENTIAL CHANNEL"/>
    <property type="match status" value="1"/>
</dbReference>
<feature type="transmembrane region" description="Helical" evidence="11">
    <location>
        <begin position="1052"/>
        <end position="1074"/>
    </location>
</feature>
<keyword evidence="14" id="KW-1185">Reference proteome</keyword>
<evidence type="ECO:0000256" key="1">
    <source>
        <dbReference type="ARBA" id="ARBA00004141"/>
    </source>
</evidence>
<feature type="compositionally biased region" description="Polar residues" evidence="10">
    <location>
        <begin position="1329"/>
        <end position="1341"/>
    </location>
</feature>
<dbReference type="SMART" id="SM00248">
    <property type="entry name" value="ANK"/>
    <property type="match status" value="3"/>
</dbReference>
<feature type="transmembrane region" description="Helical" evidence="11">
    <location>
        <begin position="706"/>
        <end position="729"/>
    </location>
</feature>
<name>A0A813QP35_9BILA</name>
<dbReference type="GO" id="GO:0015279">
    <property type="term" value="F:store-operated calcium channel activity"/>
    <property type="evidence" value="ECO:0007669"/>
    <property type="project" value="TreeGrafter"/>
</dbReference>
<evidence type="ECO:0000256" key="9">
    <source>
        <dbReference type="ARBA" id="ARBA00023303"/>
    </source>
</evidence>
<keyword evidence="5 11" id="KW-1133">Transmembrane helix</keyword>
<feature type="compositionally biased region" description="Basic and acidic residues" evidence="10">
    <location>
        <begin position="315"/>
        <end position="338"/>
    </location>
</feature>
<evidence type="ECO:0000259" key="12">
    <source>
        <dbReference type="SMART" id="SM01420"/>
    </source>
</evidence>
<dbReference type="GO" id="GO:0034703">
    <property type="term" value="C:cation channel complex"/>
    <property type="evidence" value="ECO:0007669"/>
    <property type="project" value="TreeGrafter"/>
</dbReference>
<feature type="region of interest" description="Disordered" evidence="10">
    <location>
        <begin position="1271"/>
        <end position="1290"/>
    </location>
</feature>
<dbReference type="InterPro" id="IPR008160">
    <property type="entry name" value="Collagen"/>
</dbReference>
<evidence type="ECO:0000256" key="11">
    <source>
        <dbReference type="SAM" id="Phobius"/>
    </source>
</evidence>
<evidence type="ECO:0000256" key="2">
    <source>
        <dbReference type="ARBA" id="ARBA00022448"/>
    </source>
</evidence>
<dbReference type="InterPro" id="IPR005821">
    <property type="entry name" value="Ion_trans_dom"/>
</dbReference>
<dbReference type="InterPro" id="IPR002153">
    <property type="entry name" value="TRPC_channel"/>
</dbReference>
<organism evidence="13 14">
    <name type="scientific">Brachionus calyciflorus</name>
    <dbReference type="NCBI Taxonomy" id="104777"/>
    <lineage>
        <taxon>Eukaryota</taxon>
        <taxon>Metazoa</taxon>
        <taxon>Spiralia</taxon>
        <taxon>Gnathifera</taxon>
        <taxon>Rotifera</taxon>
        <taxon>Eurotatoria</taxon>
        <taxon>Monogononta</taxon>
        <taxon>Pseudotrocha</taxon>
        <taxon>Ploima</taxon>
        <taxon>Brachionidae</taxon>
        <taxon>Brachionus</taxon>
    </lineage>
</organism>
<evidence type="ECO:0000256" key="4">
    <source>
        <dbReference type="ARBA" id="ARBA00022737"/>
    </source>
</evidence>
<evidence type="ECO:0000256" key="5">
    <source>
        <dbReference type="ARBA" id="ARBA00022989"/>
    </source>
</evidence>
<dbReference type="Pfam" id="PF01391">
    <property type="entry name" value="Collagen"/>
    <property type="match status" value="2"/>
</dbReference>